<gene>
    <name evidence="2" type="ORF">C8N43_2696</name>
</gene>
<dbReference type="EMBL" id="QBKS01000001">
    <property type="protein sequence ID" value="PTX58020.1"/>
    <property type="molecule type" value="Genomic_DNA"/>
</dbReference>
<proteinExistence type="predicted"/>
<dbReference type="Pfam" id="PF10670">
    <property type="entry name" value="DUF4198"/>
    <property type="match status" value="1"/>
</dbReference>
<protein>
    <submittedName>
        <fullName evidence="2">Putative GH25 family protein</fullName>
    </submittedName>
</protein>
<evidence type="ECO:0000313" key="2">
    <source>
        <dbReference type="EMBL" id="PTX58020.1"/>
    </source>
</evidence>
<name>A0A2T6BPL1_9RHOB</name>
<sequence length="268" mass="29407">MFLSRTSFVLAMSLWGLQASAHEFWISPEAYVIPNGGQVQAELRVGEEMSGAGYSFNPRTFERFELIQGGQTVEVEGRLGDRPALDMTAPGEGLLVVVHETTANRLTYTQMAKFEKFATHKDFDDAVGQHRARGLPEDRFVERYHRYAKSLIAVGDGAGSDVEVGMKTEILALANPYTDDLAEMPVKVLLDGAPRADAQIELFEKAPDGSVTVTLHRTDAEGMGAVPVKPGHEYLVDAVALIPLDEGDPTQTPVWWTVWAALTFMVPE</sequence>
<feature type="chain" id="PRO_5015586393" evidence="1">
    <location>
        <begin position="22"/>
        <end position="268"/>
    </location>
</feature>
<evidence type="ECO:0000256" key="1">
    <source>
        <dbReference type="SAM" id="SignalP"/>
    </source>
</evidence>
<dbReference type="InterPro" id="IPR019613">
    <property type="entry name" value="DUF4198"/>
</dbReference>
<organism evidence="2 3">
    <name type="scientific">Litoreibacter ponti</name>
    <dbReference type="NCBI Taxonomy" id="1510457"/>
    <lineage>
        <taxon>Bacteria</taxon>
        <taxon>Pseudomonadati</taxon>
        <taxon>Pseudomonadota</taxon>
        <taxon>Alphaproteobacteria</taxon>
        <taxon>Rhodobacterales</taxon>
        <taxon>Roseobacteraceae</taxon>
        <taxon>Litoreibacter</taxon>
    </lineage>
</organism>
<dbReference type="Proteomes" id="UP000243978">
    <property type="component" value="Unassembled WGS sequence"/>
</dbReference>
<evidence type="ECO:0000313" key="3">
    <source>
        <dbReference type="Proteomes" id="UP000243978"/>
    </source>
</evidence>
<feature type="signal peptide" evidence="1">
    <location>
        <begin position="1"/>
        <end position="21"/>
    </location>
</feature>
<keyword evidence="1" id="KW-0732">Signal</keyword>
<keyword evidence="3" id="KW-1185">Reference proteome</keyword>
<dbReference type="OrthoDB" id="581894at2"/>
<comment type="caution">
    <text evidence="2">The sequence shown here is derived from an EMBL/GenBank/DDBJ whole genome shotgun (WGS) entry which is preliminary data.</text>
</comment>
<reference evidence="2 3" key="1">
    <citation type="submission" date="2018-04" db="EMBL/GenBank/DDBJ databases">
        <title>Genomic Encyclopedia of Archaeal and Bacterial Type Strains, Phase II (KMG-II): from individual species to whole genera.</title>
        <authorList>
            <person name="Goeker M."/>
        </authorList>
    </citation>
    <scope>NUCLEOTIDE SEQUENCE [LARGE SCALE GENOMIC DNA]</scope>
    <source>
        <strain evidence="2 3">DSM 100977</strain>
    </source>
</reference>
<dbReference type="AlphaFoldDB" id="A0A2T6BPL1"/>
<accession>A0A2T6BPL1</accession>